<dbReference type="CDD" id="cd02020">
    <property type="entry name" value="CMPK"/>
    <property type="match status" value="1"/>
</dbReference>
<feature type="binding site" evidence="8">
    <location>
        <begin position="13"/>
        <end position="21"/>
    </location>
    <ligand>
        <name>ATP</name>
        <dbReference type="ChEBI" id="CHEBI:30616"/>
    </ligand>
</feature>
<dbReference type="NCBIfam" id="TIGR00017">
    <property type="entry name" value="cmk"/>
    <property type="match status" value="1"/>
</dbReference>
<protein>
    <recommendedName>
        <fullName evidence="8">Cytidylate kinase</fullName>
        <shortName evidence="8">CK</shortName>
        <ecNumber evidence="8">2.7.4.25</ecNumber>
    </recommendedName>
    <alternativeName>
        <fullName evidence="8">Cytidine monophosphate kinase</fullName>
        <shortName evidence="8">CMP kinase</shortName>
    </alternativeName>
</protein>
<dbReference type="InterPro" id="IPR027417">
    <property type="entry name" value="P-loop_NTPase"/>
</dbReference>
<evidence type="ECO:0000256" key="8">
    <source>
        <dbReference type="HAMAP-Rule" id="MF_00238"/>
    </source>
</evidence>
<keyword evidence="3 8" id="KW-0547">Nucleotide-binding</keyword>
<dbReference type="HAMAP" id="MF_00238">
    <property type="entry name" value="Cytidyl_kinase_type1"/>
    <property type="match status" value="1"/>
</dbReference>
<evidence type="ECO:0000313" key="10">
    <source>
        <dbReference type="EMBL" id="CAK1228388.1"/>
    </source>
</evidence>
<dbReference type="RefSeq" id="WP_187753304.1">
    <property type="nucleotide sequence ID" value="NZ_CAUZLK010000001.1"/>
</dbReference>
<evidence type="ECO:0000313" key="11">
    <source>
        <dbReference type="Proteomes" id="UP001314261"/>
    </source>
</evidence>
<comment type="catalytic activity">
    <reaction evidence="7 8">
        <text>CMP + ATP = CDP + ADP</text>
        <dbReference type="Rhea" id="RHEA:11600"/>
        <dbReference type="ChEBI" id="CHEBI:30616"/>
        <dbReference type="ChEBI" id="CHEBI:58069"/>
        <dbReference type="ChEBI" id="CHEBI:60377"/>
        <dbReference type="ChEBI" id="CHEBI:456216"/>
        <dbReference type="EC" id="2.7.4.25"/>
    </reaction>
</comment>
<evidence type="ECO:0000256" key="6">
    <source>
        <dbReference type="ARBA" id="ARBA00047615"/>
    </source>
</evidence>
<dbReference type="EC" id="2.7.4.25" evidence="8"/>
<sequence length="226" mass="24840">MTKPAFFQVAIDGPASAGKSTIAKILAQNLHFVYVDTGAMYRAVTVAAKKAGLSYEDEAGITALLPKITIEFKPGTPVQRVFLNGQEVTDEIRSTETTNNVSLVSSYAAVRKDMVNKQREMTEKNPVIMDGRDIGTTVLPNAQVKIFLVASVDERAERRYKENKQKGMAVDLKTLKEEIEARDYKDSHRAISPLTKADDAIVVDTTGIGIDQVVAKIKTIIEEHQS</sequence>
<gene>
    <name evidence="8" type="primary">cmk</name>
    <name evidence="10" type="ORF">R54839_PPFHFPJH_00308</name>
</gene>
<name>A0ABM9MNC2_9LACO</name>
<evidence type="ECO:0000256" key="5">
    <source>
        <dbReference type="ARBA" id="ARBA00022840"/>
    </source>
</evidence>
<reference evidence="10 11" key="1">
    <citation type="submission" date="2023-10" db="EMBL/GenBank/DDBJ databases">
        <authorList>
            <person name="Botero Cardona J."/>
        </authorList>
    </citation>
    <scope>NUCLEOTIDE SEQUENCE [LARGE SCALE GENOMIC DNA]</scope>
    <source>
        <strain evidence="10 11">R-54839</strain>
    </source>
</reference>
<keyword evidence="2 8" id="KW-0808">Transferase</keyword>
<keyword evidence="4 8" id="KW-0418">Kinase</keyword>
<dbReference type="Pfam" id="PF02224">
    <property type="entry name" value="Cytidylate_kin"/>
    <property type="match status" value="1"/>
</dbReference>
<evidence type="ECO:0000259" key="9">
    <source>
        <dbReference type="Pfam" id="PF02224"/>
    </source>
</evidence>
<comment type="catalytic activity">
    <reaction evidence="6 8">
        <text>dCMP + ATP = dCDP + ADP</text>
        <dbReference type="Rhea" id="RHEA:25094"/>
        <dbReference type="ChEBI" id="CHEBI:30616"/>
        <dbReference type="ChEBI" id="CHEBI:57566"/>
        <dbReference type="ChEBI" id="CHEBI:58593"/>
        <dbReference type="ChEBI" id="CHEBI:456216"/>
        <dbReference type="EC" id="2.7.4.25"/>
    </reaction>
</comment>
<keyword evidence="8" id="KW-0963">Cytoplasm</keyword>
<dbReference type="InterPro" id="IPR011994">
    <property type="entry name" value="Cytidylate_kinase_dom"/>
</dbReference>
<dbReference type="Gene3D" id="3.40.50.300">
    <property type="entry name" value="P-loop containing nucleotide triphosphate hydrolases"/>
    <property type="match status" value="1"/>
</dbReference>
<proteinExistence type="inferred from homology"/>
<dbReference type="GO" id="GO:0016301">
    <property type="term" value="F:kinase activity"/>
    <property type="evidence" value="ECO:0007669"/>
    <property type="project" value="UniProtKB-KW"/>
</dbReference>
<organism evidence="10 11">
    <name type="scientific">Fructobacillus fructosus</name>
    <dbReference type="NCBI Taxonomy" id="1631"/>
    <lineage>
        <taxon>Bacteria</taxon>
        <taxon>Bacillati</taxon>
        <taxon>Bacillota</taxon>
        <taxon>Bacilli</taxon>
        <taxon>Lactobacillales</taxon>
        <taxon>Lactobacillaceae</taxon>
        <taxon>Fructobacillus</taxon>
    </lineage>
</organism>
<comment type="subcellular location">
    <subcellularLocation>
        <location evidence="8">Cytoplasm</location>
    </subcellularLocation>
</comment>
<keyword evidence="5 8" id="KW-0067">ATP-binding</keyword>
<comment type="caution">
    <text evidence="10">The sequence shown here is derived from an EMBL/GenBank/DDBJ whole genome shotgun (WGS) entry which is preliminary data.</text>
</comment>
<dbReference type="EMBL" id="CAUZLR010000001">
    <property type="protein sequence ID" value="CAK1228388.1"/>
    <property type="molecule type" value="Genomic_DNA"/>
</dbReference>
<dbReference type="InterPro" id="IPR003136">
    <property type="entry name" value="Cytidylate_kin"/>
</dbReference>
<dbReference type="PANTHER" id="PTHR21299:SF2">
    <property type="entry name" value="CYTIDYLATE KINASE"/>
    <property type="match status" value="1"/>
</dbReference>
<evidence type="ECO:0000256" key="2">
    <source>
        <dbReference type="ARBA" id="ARBA00022679"/>
    </source>
</evidence>
<dbReference type="PANTHER" id="PTHR21299">
    <property type="entry name" value="CYTIDYLATE KINASE/PANTOATE-BETA-ALANINE LIGASE"/>
    <property type="match status" value="1"/>
</dbReference>
<accession>A0ABM9MNC2</accession>
<evidence type="ECO:0000256" key="4">
    <source>
        <dbReference type="ARBA" id="ARBA00022777"/>
    </source>
</evidence>
<keyword evidence="11" id="KW-1185">Reference proteome</keyword>
<dbReference type="Proteomes" id="UP001314261">
    <property type="component" value="Unassembled WGS sequence"/>
</dbReference>
<dbReference type="SUPFAM" id="SSF52540">
    <property type="entry name" value="P-loop containing nucleoside triphosphate hydrolases"/>
    <property type="match status" value="1"/>
</dbReference>
<evidence type="ECO:0000256" key="3">
    <source>
        <dbReference type="ARBA" id="ARBA00022741"/>
    </source>
</evidence>
<evidence type="ECO:0000256" key="1">
    <source>
        <dbReference type="ARBA" id="ARBA00009427"/>
    </source>
</evidence>
<feature type="domain" description="Cytidylate kinase" evidence="9">
    <location>
        <begin position="9"/>
        <end position="222"/>
    </location>
</feature>
<comment type="similarity">
    <text evidence="1 8">Belongs to the cytidylate kinase family. Type 1 subfamily.</text>
</comment>
<evidence type="ECO:0000256" key="7">
    <source>
        <dbReference type="ARBA" id="ARBA00048478"/>
    </source>
</evidence>